<name>A0ABU5VVK2_9BACT</name>
<comment type="caution">
    <text evidence="3">The sequence shown here is derived from an EMBL/GenBank/DDBJ whole genome shotgun (WGS) entry which is preliminary data.</text>
</comment>
<dbReference type="PROSITE" id="PS50005">
    <property type="entry name" value="TPR"/>
    <property type="match status" value="1"/>
</dbReference>
<evidence type="ECO:0008006" key="5">
    <source>
        <dbReference type="Google" id="ProtNLM"/>
    </source>
</evidence>
<sequence>MKNMSKLTNISLSILVTAMLASCAGPSFNNQIQKDQYDLLAEESFMRYNSNRLAAMDSPKRDFISLSLISCHQQKVTKGEGILEEKMQQNKSNPFYWNALGTCYSLSKDYTKAIFYYELGLEATRAGNKDFNDNQKKLAEAVISNNLGLIHLTFKRYNEAYDAFKKSNTIVPSYFTPDFNMAQLYIEFNENAKALEILKRLEAKNNEDIDLLYSLALIHFRLNDMDKSYQYISRIQRDYLNRADIVGLYAYNLMKKNRLVEAKTILEKRLYAPEYNKRNELILDEVNQKIKDMPKEATVATKK</sequence>
<evidence type="ECO:0000313" key="3">
    <source>
        <dbReference type="EMBL" id="MEA9356384.1"/>
    </source>
</evidence>
<dbReference type="SUPFAM" id="SSF48452">
    <property type="entry name" value="TPR-like"/>
    <property type="match status" value="1"/>
</dbReference>
<dbReference type="InterPro" id="IPR019734">
    <property type="entry name" value="TPR_rpt"/>
</dbReference>
<gene>
    <name evidence="3" type="ORF">SHI21_09230</name>
</gene>
<dbReference type="Gene3D" id="1.25.40.10">
    <property type="entry name" value="Tetratricopeptide repeat domain"/>
    <property type="match status" value="1"/>
</dbReference>
<keyword evidence="2" id="KW-0732">Signal</keyword>
<dbReference type="SMART" id="SM00028">
    <property type="entry name" value="TPR"/>
    <property type="match status" value="3"/>
</dbReference>
<organism evidence="3 4">
    <name type="scientific">Bacteriovorax antarcticus</name>
    <dbReference type="NCBI Taxonomy" id="3088717"/>
    <lineage>
        <taxon>Bacteria</taxon>
        <taxon>Pseudomonadati</taxon>
        <taxon>Bdellovibrionota</taxon>
        <taxon>Bacteriovoracia</taxon>
        <taxon>Bacteriovoracales</taxon>
        <taxon>Bacteriovoracaceae</taxon>
        <taxon>Bacteriovorax</taxon>
    </lineage>
</organism>
<dbReference type="PROSITE" id="PS51257">
    <property type="entry name" value="PROKAR_LIPOPROTEIN"/>
    <property type="match status" value="1"/>
</dbReference>
<protein>
    <recommendedName>
        <fullName evidence="5">Tetratricopeptide repeat protein</fullName>
    </recommendedName>
</protein>
<dbReference type="Pfam" id="PF13181">
    <property type="entry name" value="TPR_8"/>
    <property type="match status" value="1"/>
</dbReference>
<evidence type="ECO:0000313" key="4">
    <source>
        <dbReference type="Proteomes" id="UP001302274"/>
    </source>
</evidence>
<reference evidence="3 4" key="1">
    <citation type="submission" date="2023-11" db="EMBL/GenBank/DDBJ databases">
        <title>A Novel Polar Bacteriovorax (B. antarcticus) Isolated from the Biocrust in Antarctica.</title>
        <authorList>
            <person name="Mun W."/>
            <person name="Choi S.Y."/>
            <person name="Mitchell R.J."/>
        </authorList>
    </citation>
    <scope>NUCLEOTIDE SEQUENCE [LARGE SCALE GENOMIC DNA]</scope>
    <source>
        <strain evidence="3 4">PP10</strain>
    </source>
</reference>
<feature type="signal peptide" evidence="2">
    <location>
        <begin position="1"/>
        <end position="29"/>
    </location>
</feature>
<feature type="repeat" description="TPR" evidence="1">
    <location>
        <begin position="141"/>
        <end position="174"/>
    </location>
</feature>
<evidence type="ECO:0000256" key="2">
    <source>
        <dbReference type="SAM" id="SignalP"/>
    </source>
</evidence>
<keyword evidence="1" id="KW-0802">TPR repeat</keyword>
<feature type="chain" id="PRO_5047063196" description="Tetratricopeptide repeat protein" evidence="2">
    <location>
        <begin position="30"/>
        <end position="303"/>
    </location>
</feature>
<keyword evidence="4" id="KW-1185">Reference proteome</keyword>
<evidence type="ECO:0000256" key="1">
    <source>
        <dbReference type="PROSITE-ProRule" id="PRU00339"/>
    </source>
</evidence>
<dbReference type="Proteomes" id="UP001302274">
    <property type="component" value="Unassembled WGS sequence"/>
</dbReference>
<dbReference type="InterPro" id="IPR011990">
    <property type="entry name" value="TPR-like_helical_dom_sf"/>
</dbReference>
<dbReference type="Pfam" id="PF14559">
    <property type="entry name" value="TPR_19"/>
    <property type="match status" value="1"/>
</dbReference>
<proteinExistence type="predicted"/>
<dbReference type="RefSeq" id="WP_323576079.1">
    <property type="nucleotide sequence ID" value="NZ_JAYGJQ010000001.1"/>
</dbReference>
<accession>A0ABU5VVK2</accession>
<dbReference type="EMBL" id="JAYGJQ010000001">
    <property type="protein sequence ID" value="MEA9356384.1"/>
    <property type="molecule type" value="Genomic_DNA"/>
</dbReference>